<protein>
    <submittedName>
        <fullName evidence="2">Uncharacterized protein</fullName>
    </submittedName>
</protein>
<reference evidence="2 3" key="1">
    <citation type="journal article" date="2012" name="New Phytol.">
        <title>Insight into trade-off between wood decay and parasitism from the genome of a fungal forest pathogen.</title>
        <authorList>
            <person name="Olson A."/>
            <person name="Aerts A."/>
            <person name="Asiegbu F."/>
            <person name="Belbahri L."/>
            <person name="Bouzid O."/>
            <person name="Broberg A."/>
            <person name="Canback B."/>
            <person name="Coutinho P.M."/>
            <person name="Cullen D."/>
            <person name="Dalman K."/>
            <person name="Deflorio G."/>
            <person name="van Diepen L.T."/>
            <person name="Dunand C."/>
            <person name="Duplessis S."/>
            <person name="Durling M."/>
            <person name="Gonthier P."/>
            <person name="Grimwood J."/>
            <person name="Fossdal C.G."/>
            <person name="Hansson D."/>
            <person name="Henrissat B."/>
            <person name="Hietala A."/>
            <person name="Himmelstrand K."/>
            <person name="Hoffmeister D."/>
            <person name="Hogberg N."/>
            <person name="James T.Y."/>
            <person name="Karlsson M."/>
            <person name="Kohler A."/>
            <person name="Kues U."/>
            <person name="Lee Y.H."/>
            <person name="Lin Y.C."/>
            <person name="Lind M."/>
            <person name="Lindquist E."/>
            <person name="Lombard V."/>
            <person name="Lucas S."/>
            <person name="Lunden K."/>
            <person name="Morin E."/>
            <person name="Murat C."/>
            <person name="Park J."/>
            <person name="Raffaello T."/>
            <person name="Rouze P."/>
            <person name="Salamov A."/>
            <person name="Schmutz J."/>
            <person name="Solheim H."/>
            <person name="Stahlberg J."/>
            <person name="Velez H."/>
            <person name="de Vries R.P."/>
            <person name="Wiebenga A."/>
            <person name="Woodward S."/>
            <person name="Yakovlev I."/>
            <person name="Garbelotto M."/>
            <person name="Martin F."/>
            <person name="Grigoriev I.V."/>
            <person name="Stenlid J."/>
        </authorList>
    </citation>
    <scope>NUCLEOTIDE SEQUENCE [LARGE SCALE GENOMIC DNA]</scope>
    <source>
        <strain evidence="2 3">TC 32-1</strain>
    </source>
</reference>
<evidence type="ECO:0000313" key="3">
    <source>
        <dbReference type="Proteomes" id="UP000030671"/>
    </source>
</evidence>
<evidence type="ECO:0000256" key="1">
    <source>
        <dbReference type="SAM" id="MobiDB-lite"/>
    </source>
</evidence>
<dbReference type="InParanoid" id="W4JZX5"/>
<accession>W4JZX5</accession>
<dbReference type="AlphaFoldDB" id="W4JZX5"/>
<gene>
    <name evidence="2" type="ORF">HETIRDRAFT_441188</name>
</gene>
<dbReference type="Proteomes" id="UP000030671">
    <property type="component" value="Unassembled WGS sequence"/>
</dbReference>
<feature type="region of interest" description="Disordered" evidence="1">
    <location>
        <begin position="18"/>
        <end position="83"/>
    </location>
</feature>
<proteinExistence type="predicted"/>
<evidence type="ECO:0000313" key="2">
    <source>
        <dbReference type="EMBL" id="ETW79097.1"/>
    </source>
</evidence>
<dbReference type="EMBL" id="KI925461">
    <property type="protein sequence ID" value="ETW79097.1"/>
    <property type="molecule type" value="Genomic_DNA"/>
</dbReference>
<feature type="compositionally biased region" description="Polar residues" evidence="1">
    <location>
        <begin position="72"/>
        <end position="83"/>
    </location>
</feature>
<name>W4JZX5_HETIT</name>
<keyword evidence="3" id="KW-1185">Reference proteome</keyword>
<sequence>MCCARDCHACCKTSESCSRQRTAGSAVGRSQSGSEEQNTQTLVAETVPRQSVTTRNVTGAGLDLPGPHGGHRSSQIQQLVWPT</sequence>
<dbReference type="HOGENOM" id="CLU_2542842_0_0_1"/>
<dbReference type="GeneID" id="20675337"/>
<dbReference type="RefSeq" id="XP_009549364.1">
    <property type="nucleotide sequence ID" value="XM_009551069.1"/>
</dbReference>
<organism evidence="2 3">
    <name type="scientific">Heterobasidion irregulare (strain TC 32-1)</name>
    <dbReference type="NCBI Taxonomy" id="747525"/>
    <lineage>
        <taxon>Eukaryota</taxon>
        <taxon>Fungi</taxon>
        <taxon>Dikarya</taxon>
        <taxon>Basidiomycota</taxon>
        <taxon>Agaricomycotina</taxon>
        <taxon>Agaricomycetes</taxon>
        <taxon>Russulales</taxon>
        <taxon>Bondarzewiaceae</taxon>
        <taxon>Heterobasidion</taxon>
        <taxon>Heterobasidion annosum species complex</taxon>
    </lineage>
</organism>
<dbReference type="KEGG" id="hir:HETIRDRAFT_441188"/>
<feature type="compositionally biased region" description="Polar residues" evidence="1">
    <location>
        <begin position="18"/>
        <end position="57"/>
    </location>
</feature>